<feature type="region of interest" description="Disordered" evidence="1">
    <location>
        <begin position="247"/>
        <end position="294"/>
    </location>
</feature>
<evidence type="ECO:0008006" key="4">
    <source>
        <dbReference type="Google" id="ProtNLM"/>
    </source>
</evidence>
<organism evidence="2 3">
    <name type="scientific">Calicophoron daubneyi</name>
    <name type="common">Rumen fluke</name>
    <name type="synonym">Paramphistomum daubneyi</name>
    <dbReference type="NCBI Taxonomy" id="300641"/>
    <lineage>
        <taxon>Eukaryota</taxon>
        <taxon>Metazoa</taxon>
        <taxon>Spiralia</taxon>
        <taxon>Lophotrochozoa</taxon>
        <taxon>Platyhelminthes</taxon>
        <taxon>Trematoda</taxon>
        <taxon>Digenea</taxon>
        <taxon>Plagiorchiida</taxon>
        <taxon>Pronocephalata</taxon>
        <taxon>Paramphistomoidea</taxon>
        <taxon>Paramphistomidae</taxon>
        <taxon>Calicophoron</taxon>
    </lineage>
</organism>
<dbReference type="AlphaFoldDB" id="A0AAV2T2S2"/>
<feature type="compositionally biased region" description="Basic and acidic residues" evidence="1">
    <location>
        <begin position="284"/>
        <end position="294"/>
    </location>
</feature>
<sequence length="294" mass="32227">MSDFVDRVSHYPVVEGTCKVANDAYQWIKARDGLNPILTKVEEAATSLASVVRPVVNNSVTQKLDDVACSQVLDRVEKLCPTLKEASGEQILGMVADTALDLAETCAKYCLPEESLVPAHASKPTRQERLSCLQKRATNQAVRMFHASVDRAFGLLVTLERTEHTIANAAASRKALSVLNQAKSTLEFALDTAKAVGIPLIIQGLSTSTEQLGKLDKQLKESGKLSGEGLQRVITGLERLRSFLRDQMKQSEENQPTLEMQEVSRNRSEDPTCDSSPAENLIEEESKISQKDST</sequence>
<evidence type="ECO:0000313" key="3">
    <source>
        <dbReference type="Proteomes" id="UP001497525"/>
    </source>
</evidence>
<accession>A0AAV2T2S2</accession>
<proteinExistence type="predicted"/>
<evidence type="ECO:0000256" key="1">
    <source>
        <dbReference type="SAM" id="MobiDB-lite"/>
    </source>
</evidence>
<gene>
    <name evidence="2" type="ORF">CDAUBV1_LOCUS3879</name>
</gene>
<protein>
    <recommendedName>
        <fullName evidence="4">Vinculin</fullName>
    </recommendedName>
</protein>
<name>A0AAV2T2S2_CALDB</name>
<dbReference type="Proteomes" id="UP001497525">
    <property type="component" value="Unassembled WGS sequence"/>
</dbReference>
<evidence type="ECO:0000313" key="2">
    <source>
        <dbReference type="EMBL" id="CAL5131454.1"/>
    </source>
</evidence>
<dbReference type="EMBL" id="CAXLJL010000092">
    <property type="protein sequence ID" value="CAL5131454.1"/>
    <property type="molecule type" value="Genomic_DNA"/>
</dbReference>
<reference evidence="2" key="1">
    <citation type="submission" date="2024-06" db="EMBL/GenBank/DDBJ databases">
        <authorList>
            <person name="Liu X."/>
            <person name="Lenzi L."/>
            <person name="Haldenby T S."/>
            <person name="Uol C."/>
        </authorList>
    </citation>
    <scope>NUCLEOTIDE SEQUENCE</scope>
</reference>
<comment type="caution">
    <text evidence="2">The sequence shown here is derived from an EMBL/GenBank/DDBJ whole genome shotgun (WGS) entry which is preliminary data.</text>
</comment>